<keyword evidence="1" id="KW-1133">Transmembrane helix</keyword>
<name>A0ABY6J5U1_9BACT</name>
<keyword evidence="3" id="KW-1185">Reference proteome</keyword>
<reference evidence="2" key="1">
    <citation type="submission" date="2022-10" db="EMBL/GenBank/DDBJ databases">
        <title>Chitinophaga sp. nov., isolated from soil.</title>
        <authorList>
            <person name="Jeon C.O."/>
        </authorList>
    </citation>
    <scope>NUCLEOTIDE SEQUENCE</scope>
    <source>
        <strain evidence="2">R8</strain>
    </source>
</reference>
<sequence>MEIKEYIESGIIESFLLGLATPDEEVELQQLRRVFPELNVEIAMAERRLEKLAFEDAVEPPAVAWDNILQRVNWEEDNRDFKKKTKDQHNYYINVEPRKDELITVHKYWKYAFVTIFILSKIFLLGAIIYGLKYYREVNENSRKQPAPAQIERTR</sequence>
<evidence type="ECO:0000313" key="3">
    <source>
        <dbReference type="Proteomes" id="UP001162741"/>
    </source>
</evidence>
<protein>
    <submittedName>
        <fullName evidence="2">Uncharacterized protein</fullName>
    </submittedName>
</protein>
<evidence type="ECO:0000256" key="1">
    <source>
        <dbReference type="SAM" id="Phobius"/>
    </source>
</evidence>
<proteinExistence type="predicted"/>
<accession>A0ABY6J5U1</accession>
<keyword evidence="1" id="KW-0812">Transmembrane</keyword>
<dbReference type="RefSeq" id="WP_264282837.1">
    <property type="nucleotide sequence ID" value="NZ_CP107006.1"/>
</dbReference>
<gene>
    <name evidence="2" type="ORF">MKQ68_07990</name>
</gene>
<dbReference type="Proteomes" id="UP001162741">
    <property type="component" value="Chromosome"/>
</dbReference>
<evidence type="ECO:0000313" key="2">
    <source>
        <dbReference type="EMBL" id="UYQ95033.1"/>
    </source>
</evidence>
<dbReference type="EMBL" id="CP107006">
    <property type="protein sequence ID" value="UYQ95033.1"/>
    <property type="molecule type" value="Genomic_DNA"/>
</dbReference>
<organism evidence="2 3">
    <name type="scientific">Chitinophaga horti</name>
    <dbReference type="NCBI Taxonomy" id="2920382"/>
    <lineage>
        <taxon>Bacteria</taxon>
        <taxon>Pseudomonadati</taxon>
        <taxon>Bacteroidota</taxon>
        <taxon>Chitinophagia</taxon>
        <taxon>Chitinophagales</taxon>
        <taxon>Chitinophagaceae</taxon>
        <taxon>Chitinophaga</taxon>
    </lineage>
</organism>
<keyword evidence="1" id="KW-0472">Membrane</keyword>
<feature type="transmembrane region" description="Helical" evidence="1">
    <location>
        <begin position="108"/>
        <end position="132"/>
    </location>
</feature>